<keyword evidence="2" id="KW-1133">Transmembrane helix</keyword>
<name>A0ABP9LSE5_9FLAO</name>
<feature type="transmembrane region" description="Helical" evidence="2">
    <location>
        <begin position="946"/>
        <end position="966"/>
    </location>
</feature>
<protein>
    <recommendedName>
        <fullName evidence="3">Putative RNase-like toxin toxin1 domain-containing protein</fullName>
    </recommendedName>
</protein>
<feature type="region of interest" description="Disordered" evidence="1">
    <location>
        <begin position="217"/>
        <end position="249"/>
    </location>
</feature>
<evidence type="ECO:0000256" key="2">
    <source>
        <dbReference type="SAM" id="Phobius"/>
    </source>
</evidence>
<keyword evidence="2" id="KW-0472">Membrane</keyword>
<comment type="caution">
    <text evidence="4">The sequence shown here is derived from an EMBL/GenBank/DDBJ whole genome shotgun (WGS) entry which is preliminary data.</text>
</comment>
<dbReference type="InterPro" id="IPR029137">
    <property type="entry name" value="Ntox1"/>
</dbReference>
<feature type="compositionally biased region" description="Basic and acidic residues" evidence="1">
    <location>
        <begin position="147"/>
        <end position="157"/>
    </location>
</feature>
<dbReference type="EMBL" id="BAABHX010000001">
    <property type="protein sequence ID" value="GAA5084510.1"/>
    <property type="molecule type" value="Genomic_DNA"/>
</dbReference>
<accession>A0ABP9LSE5</accession>
<keyword evidence="2" id="KW-0812">Transmembrane</keyword>
<feature type="region of interest" description="Disordered" evidence="1">
    <location>
        <begin position="417"/>
        <end position="437"/>
    </location>
</feature>
<dbReference type="Pfam" id="PF15500">
    <property type="entry name" value="Ntox1"/>
    <property type="match status" value="1"/>
</dbReference>
<evidence type="ECO:0000259" key="3">
    <source>
        <dbReference type="Pfam" id="PF15500"/>
    </source>
</evidence>
<sequence length="1334" mass="148369">MKTATPVENDHKSHQNQSKKLRHPELVVLPLYEAEQVNTQTQKTEDPGVTTGSENPNSNHFNFNRTITAVHGSQTIYDQGAEIMYGKLQESLAETRNINHPDTKEIEKGYMMTLNIDQVKDYHDLKSGTYLPKTIEEQAAVHQQNKKNQEAKPKEKNQSANKGNMDTSLADLQNSPATQLPGNFNAVQNNSTALLNSQTEKATGELPKVNAKIGSAFSGSKSKNKTNTDKTVAKSSKKTVKSAAQKPKPKEIAFPETEPLKKANYPFKTAANKNGELEKQARQQFNKVQLNTSAIPTTMQQNAHVDLTGEANTEHLAIEQNDAAQDMSIKKNQAAKDIHKDHGENSIIKKPNDEILKPSRKLTSKAVKKQPLDALKLEGTDEANINAQFEPIIHSKIGAESEKYQAAELEHNQKVMEQEKSAETQIGAEKDKSHQSQLKSVKDAQTDVNNSRVEWQNALNKTESDFAKKSGEQAKTTLGNIKTEKGKGETQAQKHITKANEDALKEKIAADTKAKDKKSEMDKKSGGFFGWLADKVSEFIDALKDALNVIFTALRKAVKAIFEVAKKLVLEALEIARKAIVGFIKGFASLLKGFLDIALAAFPSIRDRLKAKIDKYVAAAEKFVNQTFEVFKKAVVAVIDFLANTVDTLLGALQEVYNFALDAINTIASGIIKMLEFILDIEKQYNLFKSLITGIQEIWNNPKILENYVIGFIAPFIDKIPGEANSQFKKFFAQSGVSFAKHITGVWTHLQPILAYMAGNWWGEMKKMIWYLVWPFAEGGPVRTEAPKLWTLIPEIWNNVTNNNFSKAVDGGLAWMQTLNNIVGAFSGWITIGSVLIGGIVGAFFGGVGAIPGIMAGLEFATAVGEGLLLSMLATESSIISKAVFDILTVDDDGIEGDAIKKKKEKENNESGQGGEQSKDDNSITNYESNDVETGHDRLQYAYQRIANSGFALAIIAVFMALGALATRIVKALEPKFSPKFANFKAKVKNTKVGKAYSKFKAKVIEKGREDYRPEWMKEKGKSNIREEDVKPIQTEHGRSYGQAKTNEGHTVTITEKGEIYICASPCAPIREKYTLELEDNPELMRQIEELEADTMLTDQDKADWIAEEIEPKLSKIRKENNAKIENDLSKVTKTSRFSPKGTVRKIRGREFTQTEDISPAGKLPIGKSRIGEVRDIKFTQSSVNNETGDHFVLGNAYYLSIGKPVPVKDINVFYNLTEDMGGFITADNRRLVASKIAGRETTRFQYLNPEELMTDHAFKMTTLTKGTDIDIFVFLDKNGKFVKKPKPGTPEARTVIFETWKLIEQKDGSLIIKNQQDRIVPLQEIKNYLPNEK</sequence>
<feature type="region of interest" description="Disordered" evidence="1">
    <location>
        <begin position="1"/>
        <end position="22"/>
    </location>
</feature>
<feature type="domain" description="Putative RNase-like toxin toxin1" evidence="3">
    <location>
        <begin position="1045"/>
        <end position="1120"/>
    </location>
</feature>
<feature type="region of interest" description="Disordered" evidence="1">
    <location>
        <begin position="140"/>
        <end position="177"/>
    </location>
</feature>
<gene>
    <name evidence="4" type="ORF">GCM10023210_04390</name>
</gene>
<feature type="compositionally biased region" description="Polar residues" evidence="1">
    <location>
        <begin position="158"/>
        <end position="177"/>
    </location>
</feature>
<evidence type="ECO:0000313" key="4">
    <source>
        <dbReference type="EMBL" id="GAA5084510.1"/>
    </source>
</evidence>
<feature type="transmembrane region" description="Helical" evidence="2">
    <location>
        <begin position="826"/>
        <end position="851"/>
    </location>
</feature>
<feature type="region of interest" description="Disordered" evidence="1">
    <location>
        <begin position="37"/>
        <end position="60"/>
    </location>
</feature>
<organism evidence="4 5">
    <name type="scientific">Chryseobacterium ginsengisoli</name>
    <dbReference type="NCBI Taxonomy" id="363853"/>
    <lineage>
        <taxon>Bacteria</taxon>
        <taxon>Pseudomonadati</taxon>
        <taxon>Bacteroidota</taxon>
        <taxon>Flavobacteriia</taxon>
        <taxon>Flavobacteriales</taxon>
        <taxon>Weeksellaceae</taxon>
        <taxon>Chryseobacterium group</taxon>
        <taxon>Chryseobacterium</taxon>
    </lineage>
</organism>
<evidence type="ECO:0000256" key="1">
    <source>
        <dbReference type="SAM" id="MobiDB-lite"/>
    </source>
</evidence>
<evidence type="ECO:0000313" key="5">
    <source>
        <dbReference type="Proteomes" id="UP001500353"/>
    </source>
</evidence>
<reference evidence="5" key="1">
    <citation type="journal article" date="2019" name="Int. J. Syst. Evol. Microbiol.">
        <title>The Global Catalogue of Microorganisms (GCM) 10K type strain sequencing project: providing services to taxonomists for standard genome sequencing and annotation.</title>
        <authorList>
            <consortium name="The Broad Institute Genomics Platform"/>
            <consortium name="The Broad Institute Genome Sequencing Center for Infectious Disease"/>
            <person name="Wu L."/>
            <person name="Ma J."/>
        </authorList>
    </citation>
    <scope>NUCLEOTIDE SEQUENCE [LARGE SCALE GENOMIC DNA]</scope>
    <source>
        <strain evidence="5">JCM 18019</strain>
    </source>
</reference>
<feature type="region of interest" description="Disordered" evidence="1">
    <location>
        <begin position="899"/>
        <end position="929"/>
    </location>
</feature>
<dbReference type="Proteomes" id="UP001500353">
    <property type="component" value="Unassembled WGS sequence"/>
</dbReference>
<proteinExistence type="predicted"/>
<dbReference type="RefSeq" id="WP_345200023.1">
    <property type="nucleotide sequence ID" value="NZ_BAABHX010000001.1"/>
</dbReference>
<keyword evidence="5" id="KW-1185">Reference proteome</keyword>
<feature type="compositionally biased region" description="Polar residues" evidence="1">
    <location>
        <begin position="50"/>
        <end position="60"/>
    </location>
</feature>